<organism evidence="2 3">
    <name type="scientific">Aquibacillus rhizosphaerae</name>
    <dbReference type="NCBI Taxonomy" id="3051431"/>
    <lineage>
        <taxon>Bacteria</taxon>
        <taxon>Bacillati</taxon>
        <taxon>Bacillota</taxon>
        <taxon>Bacilli</taxon>
        <taxon>Bacillales</taxon>
        <taxon>Bacillaceae</taxon>
        <taxon>Aquibacillus</taxon>
    </lineage>
</organism>
<feature type="compositionally biased region" description="Low complexity" evidence="1">
    <location>
        <begin position="1"/>
        <end position="22"/>
    </location>
</feature>
<protein>
    <submittedName>
        <fullName evidence="2">Uncharacterized protein</fullName>
    </submittedName>
</protein>
<dbReference type="Proteomes" id="UP001235343">
    <property type="component" value="Unassembled WGS sequence"/>
</dbReference>
<reference evidence="2 3" key="1">
    <citation type="submission" date="2023-06" db="EMBL/GenBank/DDBJ databases">
        <title>Aquibacillus rhizosphaerae LR5S19.</title>
        <authorList>
            <person name="Sun J.-Q."/>
        </authorList>
    </citation>
    <scope>NUCLEOTIDE SEQUENCE [LARGE SCALE GENOMIC DNA]</scope>
    <source>
        <strain evidence="2 3">LR5S19</strain>
    </source>
</reference>
<accession>A0ABT7L3C9</accession>
<evidence type="ECO:0000256" key="1">
    <source>
        <dbReference type="SAM" id="MobiDB-lite"/>
    </source>
</evidence>
<dbReference type="EMBL" id="JASTZU010000027">
    <property type="protein sequence ID" value="MDL4840378.1"/>
    <property type="molecule type" value="Genomic_DNA"/>
</dbReference>
<gene>
    <name evidence="2" type="ORF">QQS35_07965</name>
</gene>
<feature type="region of interest" description="Disordered" evidence="1">
    <location>
        <begin position="1"/>
        <end position="28"/>
    </location>
</feature>
<comment type="caution">
    <text evidence="2">The sequence shown here is derived from an EMBL/GenBank/DDBJ whole genome shotgun (WGS) entry which is preliminary data.</text>
</comment>
<dbReference type="RefSeq" id="WP_285931408.1">
    <property type="nucleotide sequence ID" value="NZ_JASTZU010000027.1"/>
</dbReference>
<evidence type="ECO:0000313" key="3">
    <source>
        <dbReference type="Proteomes" id="UP001235343"/>
    </source>
</evidence>
<evidence type="ECO:0000313" key="2">
    <source>
        <dbReference type="EMBL" id="MDL4840378.1"/>
    </source>
</evidence>
<sequence>MPQQGQEVSAQQQQNQTQQGFQHSTNNFSTGAQAAFQTGFVGTDPKKLNSRINKLAKIKMVVMDLVNINIINPGFS</sequence>
<proteinExistence type="predicted"/>
<keyword evidence="3" id="KW-1185">Reference proteome</keyword>
<name>A0ABT7L3C9_9BACI</name>